<keyword evidence="5" id="KW-0539">Nucleus</keyword>
<comment type="subcellular location">
    <subcellularLocation>
        <location evidence="1">Nucleus</location>
    </subcellularLocation>
</comment>
<dbReference type="InterPro" id="IPR004582">
    <property type="entry name" value="Checkpoint_prot_Rad17_Rad24"/>
</dbReference>
<feature type="compositionally biased region" description="Basic and acidic residues" evidence="7">
    <location>
        <begin position="141"/>
        <end position="152"/>
    </location>
</feature>
<gene>
    <name evidence="9" type="ORF">GA_TR15833_c0_g1_i1_g.48626</name>
</gene>
<name>A0A1J3DXD2_NOCCA</name>
<feature type="region of interest" description="Disordered" evidence="7">
    <location>
        <begin position="356"/>
        <end position="376"/>
    </location>
</feature>
<reference evidence="9" key="1">
    <citation type="submission" date="2016-07" db="EMBL/GenBank/DDBJ databases">
        <title>De novo transcriptome assembly of four accessions of the metal hyperaccumulator plant Noccaea caerulescens.</title>
        <authorList>
            <person name="Blande D."/>
            <person name="Halimaa P."/>
            <person name="Tervahauta A.I."/>
            <person name="Aarts M.G."/>
            <person name="Karenlampi S.O."/>
        </authorList>
    </citation>
    <scope>NUCLEOTIDE SEQUENCE</scope>
</reference>
<keyword evidence="2" id="KW-0547">Nucleotide-binding</keyword>
<keyword evidence="3" id="KW-0227">DNA damage</keyword>
<feature type="region of interest" description="Disordered" evidence="7">
    <location>
        <begin position="134"/>
        <end position="175"/>
    </location>
</feature>
<proteinExistence type="predicted"/>
<evidence type="ECO:0000256" key="5">
    <source>
        <dbReference type="ARBA" id="ARBA00023242"/>
    </source>
</evidence>
<dbReference type="GO" id="GO:0005524">
    <property type="term" value="F:ATP binding"/>
    <property type="evidence" value="ECO:0007669"/>
    <property type="project" value="UniProtKB-KW"/>
</dbReference>
<dbReference type="GO" id="GO:0003689">
    <property type="term" value="F:DNA clamp loader activity"/>
    <property type="evidence" value="ECO:0007669"/>
    <property type="project" value="TreeGrafter"/>
</dbReference>
<dbReference type="GO" id="GO:0000077">
    <property type="term" value="P:DNA damage checkpoint signaling"/>
    <property type="evidence" value="ECO:0007669"/>
    <property type="project" value="TreeGrafter"/>
</dbReference>
<sequence length="376" mass="41350">MSQLAGIPLNGLSLSFLLMLFPRHPKTSVPSAQVRRALERPLGNLYISKEHLSELLKDSWHRYVCIVLVLIFCNLCYVFLGVQMRTADVSEIEAGAKVQGIEAQAGGSQLAKTLNPVWGGHRGLPSTLLQNHSALVPPSLHPDRELAKEKSPRKSTPKKSATKNGNVAAADQNIAANVSPTVPNLRLEAKLRAEEDSRMSAGKQLHPFFSSWKEGKKNQEAAAAENGRCQSQGRDLIVTIGPIHVFDKFQDCNPTIDWKNWTFCEQTSTNGSPAQQIKFNSLEHRPKEFDLNEVPTLDVCVIDDEEPEQCASHPEGITETSPVVLIAYQEEKRGYLGSLDGRETDCEVYEAVELSDDAGGAADKSHELQSISCGER</sequence>
<accession>A0A1J3DXD2</accession>
<evidence type="ECO:0000256" key="6">
    <source>
        <dbReference type="ARBA" id="ARBA00023306"/>
    </source>
</evidence>
<keyword evidence="4" id="KW-0067">ATP-binding</keyword>
<dbReference type="GO" id="GO:0003682">
    <property type="term" value="F:chromatin binding"/>
    <property type="evidence" value="ECO:0007669"/>
    <property type="project" value="TreeGrafter"/>
</dbReference>
<evidence type="ECO:0000256" key="2">
    <source>
        <dbReference type="ARBA" id="ARBA00022741"/>
    </source>
</evidence>
<dbReference type="EMBL" id="GEVI01009632">
    <property type="protein sequence ID" value="JAU22688.1"/>
    <property type="molecule type" value="Transcribed_RNA"/>
</dbReference>
<evidence type="ECO:0000256" key="1">
    <source>
        <dbReference type="ARBA" id="ARBA00004123"/>
    </source>
</evidence>
<organism evidence="9">
    <name type="scientific">Noccaea caerulescens</name>
    <name type="common">Alpine penny-cress</name>
    <name type="synonym">Thlaspi caerulescens</name>
    <dbReference type="NCBI Taxonomy" id="107243"/>
    <lineage>
        <taxon>Eukaryota</taxon>
        <taxon>Viridiplantae</taxon>
        <taxon>Streptophyta</taxon>
        <taxon>Embryophyta</taxon>
        <taxon>Tracheophyta</taxon>
        <taxon>Spermatophyta</taxon>
        <taxon>Magnoliopsida</taxon>
        <taxon>eudicotyledons</taxon>
        <taxon>Gunneridae</taxon>
        <taxon>Pentapetalae</taxon>
        <taxon>rosids</taxon>
        <taxon>malvids</taxon>
        <taxon>Brassicales</taxon>
        <taxon>Brassicaceae</taxon>
        <taxon>Coluteocarpeae</taxon>
        <taxon>Noccaea</taxon>
    </lineage>
</organism>
<dbReference type="GO" id="GO:0033314">
    <property type="term" value="P:mitotic DNA replication checkpoint signaling"/>
    <property type="evidence" value="ECO:0007669"/>
    <property type="project" value="TreeGrafter"/>
</dbReference>
<evidence type="ECO:0000256" key="3">
    <source>
        <dbReference type="ARBA" id="ARBA00022763"/>
    </source>
</evidence>
<dbReference type="PANTHER" id="PTHR12172">
    <property type="entry name" value="CELL CYCLE CHECKPOINT PROTEIN RAD17"/>
    <property type="match status" value="1"/>
</dbReference>
<feature type="transmembrane region" description="Helical" evidence="8">
    <location>
        <begin position="60"/>
        <end position="80"/>
    </location>
</feature>
<keyword evidence="8" id="KW-0472">Membrane</keyword>
<keyword evidence="6" id="KW-0131">Cell cycle</keyword>
<keyword evidence="8" id="KW-1133">Transmembrane helix</keyword>
<dbReference type="PANTHER" id="PTHR12172:SF1">
    <property type="entry name" value="P-LOOP CONTAINING NUCLEOSIDE TRIPHOSPHATE HYDROLASES SUPERFAMILY PROTEIN"/>
    <property type="match status" value="1"/>
</dbReference>
<keyword evidence="8" id="KW-0812">Transmembrane</keyword>
<dbReference type="GO" id="GO:0006281">
    <property type="term" value="P:DNA repair"/>
    <property type="evidence" value="ECO:0007669"/>
    <property type="project" value="InterPro"/>
</dbReference>
<evidence type="ECO:0000256" key="8">
    <source>
        <dbReference type="SAM" id="Phobius"/>
    </source>
</evidence>
<dbReference type="GO" id="GO:0005634">
    <property type="term" value="C:nucleus"/>
    <property type="evidence" value="ECO:0007669"/>
    <property type="project" value="UniProtKB-SubCell"/>
</dbReference>
<evidence type="ECO:0000256" key="4">
    <source>
        <dbReference type="ARBA" id="ARBA00022840"/>
    </source>
</evidence>
<dbReference type="AlphaFoldDB" id="A0A1J3DXD2"/>
<evidence type="ECO:0000256" key="7">
    <source>
        <dbReference type="SAM" id="MobiDB-lite"/>
    </source>
</evidence>
<protein>
    <submittedName>
        <fullName evidence="9">Uncharacterized protein</fullName>
    </submittedName>
</protein>
<evidence type="ECO:0000313" key="9">
    <source>
        <dbReference type="EMBL" id="JAU22688.1"/>
    </source>
</evidence>